<dbReference type="SUPFAM" id="SSF53850">
    <property type="entry name" value="Periplasmic binding protein-like II"/>
    <property type="match status" value="1"/>
</dbReference>
<dbReference type="InterPro" id="IPR042100">
    <property type="entry name" value="Bug_dom1"/>
</dbReference>
<evidence type="ECO:0000313" key="2">
    <source>
        <dbReference type="EMBL" id="SSW65308.1"/>
    </source>
</evidence>
<dbReference type="PANTHER" id="PTHR42928:SF5">
    <property type="entry name" value="BLR1237 PROTEIN"/>
    <property type="match status" value="1"/>
</dbReference>
<dbReference type="PIRSF" id="PIRSF017082">
    <property type="entry name" value="YflP"/>
    <property type="match status" value="1"/>
</dbReference>
<dbReference type="EMBL" id="UFQC01000006">
    <property type="protein sequence ID" value="SSW65308.1"/>
    <property type="molecule type" value="Genomic_DNA"/>
</dbReference>
<evidence type="ECO:0000313" key="4">
    <source>
        <dbReference type="Proteomes" id="UP000289465"/>
    </source>
</evidence>
<dbReference type="AlphaFoldDB" id="A0A446CBS6"/>
<reference evidence="2 4" key="1">
    <citation type="submission" date="2018-07" db="EMBL/GenBank/DDBJ databases">
        <authorList>
            <person name="Peeters C."/>
        </authorList>
    </citation>
    <scope>NUCLEOTIDE SEQUENCE [LARGE SCALE GENOMIC DNA]</scope>
    <source>
        <strain evidence="2 4">LMG 30378</strain>
    </source>
</reference>
<dbReference type="InterPro" id="IPR005064">
    <property type="entry name" value="BUG"/>
</dbReference>
<dbReference type="Gene3D" id="3.40.190.10">
    <property type="entry name" value="Periplasmic binding protein-like II"/>
    <property type="match status" value="1"/>
</dbReference>
<protein>
    <submittedName>
        <fullName evidence="3">Tripartite tricarboxylate transporter substrate binding protein</fullName>
    </submittedName>
</protein>
<comment type="similarity">
    <text evidence="1">Belongs to the UPF0065 (bug) family.</text>
</comment>
<gene>
    <name evidence="2" type="ORF">AVE30378_01469</name>
    <name evidence="3" type="ORF">WHX56_00690</name>
</gene>
<evidence type="ECO:0000313" key="5">
    <source>
        <dbReference type="Proteomes" id="UP001456224"/>
    </source>
</evidence>
<name>A0A446CBS6_9BURK</name>
<evidence type="ECO:0000313" key="3">
    <source>
        <dbReference type="EMBL" id="WXR74029.1"/>
    </source>
</evidence>
<dbReference type="OrthoDB" id="8678477at2"/>
<dbReference type="EMBL" id="CP148753">
    <property type="protein sequence ID" value="WXR74029.1"/>
    <property type="molecule type" value="Genomic_DNA"/>
</dbReference>
<dbReference type="Pfam" id="PF03401">
    <property type="entry name" value="TctC"/>
    <property type="match status" value="1"/>
</dbReference>
<sequence length="331" mass="35054">MQGSWKHWLRRPALNTGLAIALGVCGFAGHARAAYPERAVTLQVGFAAGGPTDAMARMIATEIGAELKQSVVVENKPGAGSNIAASQVARAKPDGYTLLMVAVTSAINQTLYDKPGFNLATDFAPVGLVGKIPSVLVVNPKLPVHSVQELVAYAKAHPDTLTFGSSGNGTSIHIAGEMFKRAAGIDVTHVPYRGSAPAGVAVMAGQVSYMFDNVPTVWPFVQTDRMRALAVTTKERIASAPQLPTMAESGFPDFDVSSWYGLIAPAQTPPEVIRVLDQALQKVLARADFQERMKGLGVILQPGTPESFGTFMKSEVERWAPIVKASGASNE</sequence>
<evidence type="ECO:0000256" key="1">
    <source>
        <dbReference type="ARBA" id="ARBA00006987"/>
    </source>
</evidence>
<dbReference type="PANTHER" id="PTHR42928">
    <property type="entry name" value="TRICARBOXYLATE-BINDING PROTEIN"/>
    <property type="match status" value="1"/>
</dbReference>
<keyword evidence="5" id="KW-1185">Reference proteome</keyword>
<accession>A0A446CBS6</accession>
<dbReference type="Proteomes" id="UP000289465">
    <property type="component" value="Unassembled WGS sequence"/>
</dbReference>
<dbReference type="Proteomes" id="UP001456224">
    <property type="component" value="Chromosome"/>
</dbReference>
<dbReference type="RefSeq" id="WP_129240123.1">
    <property type="nucleotide sequence ID" value="NZ_CP148753.1"/>
</dbReference>
<proteinExistence type="inferred from homology"/>
<dbReference type="CDD" id="cd13578">
    <property type="entry name" value="PBP2_Bug27"/>
    <property type="match status" value="1"/>
</dbReference>
<organism evidence="2 4">
    <name type="scientific">Achromobacter veterisilvae</name>
    <dbReference type="NCBI Taxonomy" id="2069367"/>
    <lineage>
        <taxon>Bacteria</taxon>
        <taxon>Pseudomonadati</taxon>
        <taxon>Pseudomonadota</taxon>
        <taxon>Betaproteobacteria</taxon>
        <taxon>Burkholderiales</taxon>
        <taxon>Alcaligenaceae</taxon>
        <taxon>Achromobacter</taxon>
    </lineage>
</organism>
<reference evidence="3 5" key="2">
    <citation type="submission" date="2024-03" db="EMBL/GenBank/DDBJ databases">
        <title>Reference genomes for the five species model microbial community.</title>
        <authorList>
            <person name="Padfield D."/>
        </authorList>
    </citation>
    <scope>NUCLEOTIDE SEQUENCE [LARGE SCALE GENOMIC DNA]</scope>
    <source>
        <strain evidence="3 5">AB1</strain>
    </source>
</reference>
<dbReference type="Gene3D" id="3.40.190.150">
    <property type="entry name" value="Bordetella uptake gene, domain 1"/>
    <property type="match status" value="1"/>
</dbReference>